<gene>
    <name evidence="2" type="ORF">CCHR01_08359</name>
</gene>
<dbReference type="Proteomes" id="UP001243330">
    <property type="component" value="Unassembled WGS sequence"/>
</dbReference>
<comment type="caution">
    <text evidence="2">The sequence shown here is derived from an EMBL/GenBank/DDBJ whole genome shotgun (WGS) entry which is preliminary data.</text>
</comment>
<protein>
    <submittedName>
        <fullName evidence="2">Uncharacterized protein</fullName>
    </submittedName>
</protein>
<keyword evidence="3" id="KW-1185">Reference proteome</keyword>
<name>A0AAD9AIW4_9PEZI</name>
<accession>A0AAD9AIW4</accession>
<evidence type="ECO:0000313" key="3">
    <source>
        <dbReference type="Proteomes" id="UP001243330"/>
    </source>
</evidence>
<evidence type="ECO:0000256" key="1">
    <source>
        <dbReference type="SAM" id="MobiDB-lite"/>
    </source>
</evidence>
<proteinExistence type="predicted"/>
<reference evidence="2" key="1">
    <citation type="submission" date="2023-01" db="EMBL/GenBank/DDBJ databases">
        <title>Colletotrichum chrysophilum M932 genome sequence.</title>
        <authorList>
            <person name="Baroncelli R."/>
        </authorList>
    </citation>
    <scope>NUCLEOTIDE SEQUENCE</scope>
    <source>
        <strain evidence="2">M932</strain>
    </source>
</reference>
<dbReference type="EMBL" id="JAQOWY010000155">
    <property type="protein sequence ID" value="KAK1849021.1"/>
    <property type="molecule type" value="Genomic_DNA"/>
</dbReference>
<feature type="region of interest" description="Disordered" evidence="1">
    <location>
        <begin position="112"/>
        <end position="208"/>
    </location>
</feature>
<organism evidence="2 3">
    <name type="scientific">Colletotrichum chrysophilum</name>
    <dbReference type="NCBI Taxonomy" id="1836956"/>
    <lineage>
        <taxon>Eukaryota</taxon>
        <taxon>Fungi</taxon>
        <taxon>Dikarya</taxon>
        <taxon>Ascomycota</taxon>
        <taxon>Pezizomycotina</taxon>
        <taxon>Sordariomycetes</taxon>
        <taxon>Hypocreomycetidae</taxon>
        <taxon>Glomerellales</taxon>
        <taxon>Glomerellaceae</taxon>
        <taxon>Colletotrichum</taxon>
        <taxon>Colletotrichum gloeosporioides species complex</taxon>
    </lineage>
</organism>
<evidence type="ECO:0000313" key="2">
    <source>
        <dbReference type="EMBL" id="KAK1849021.1"/>
    </source>
</evidence>
<feature type="compositionally biased region" description="Polar residues" evidence="1">
    <location>
        <begin position="183"/>
        <end position="192"/>
    </location>
</feature>
<sequence>MSLQACLQEGQINPQIQQPTLAATGVTENNSIRRLTTQEPSVERADCRDETWGSYLAVPAAAASSRPATSHPAVVDARCLAQIMQSASLQQRVRRHVADVLPTPRLTRAALKETSEMRRWSGCIQQDGKVSPPEAGEPGPHQSPTNGAETVLLRGSSADTRPDRLSALRRRTPTTDPTCLPASLSSTSPTKSQVRDPPQAIVDPLLRH</sequence>
<dbReference type="AlphaFoldDB" id="A0AAD9AIW4"/>